<dbReference type="STRING" id="1480615.AWJ14_10585"/>
<dbReference type="InterPro" id="IPR011009">
    <property type="entry name" value="Kinase-like_dom_sf"/>
</dbReference>
<proteinExistence type="predicted"/>
<dbReference type="PANTHER" id="PTHR22603">
    <property type="entry name" value="CHOLINE/ETHANOALAMINE KINASE"/>
    <property type="match status" value="1"/>
</dbReference>
<comment type="caution">
    <text evidence="2">The sequence shown here is derived from an EMBL/GenBank/DDBJ whole genome shotgun (WGS) entry which is preliminary data.</text>
</comment>
<dbReference type="InterPro" id="IPR002575">
    <property type="entry name" value="Aminoglycoside_PTrfase"/>
</dbReference>
<dbReference type="AlphaFoldDB" id="A0A1C1Z1Q2"/>
<dbReference type="CDD" id="cd05151">
    <property type="entry name" value="ChoK-like"/>
    <property type="match status" value="1"/>
</dbReference>
<sequence>MPDEIEARLRESLSGIPGLAGYTGPVERLGGLTNLVFRVGDTCVRLPGAGTEEYINRAHEAEAARAAADAGVSPDLIHVDPDSGIMATKFIEGALTMTPEGFRADIGSVRRAGEAFRQLHTSGAIFPFTFELFAMIDEYLGILSTKHVALPDGYHDVVAEAQTVREALARHPVELVACHCDPLCENFLDTGERIFIVDWEYSGMNDPMWDLGDLSVEGGFGAEEDRVLLEAYFGNVPAVTDRARMVIYKAMCDLLWTLWGLIQLANGNPADDFRAYADGRFARCRTLMASDEFGAALKTLQSA</sequence>
<dbReference type="OrthoDB" id="179763at2"/>
<evidence type="ECO:0000313" key="2">
    <source>
        <dbReference type="EMBL" id="OCW59665.1"/>
    </source>
</evidence>
<dbReference type="RefSeq" id="WP_066174813.1">
    <property type="nucleotide sequence ID" value="NZ_LQZT01000001.1"/>
</dbReference>
<dbReference type="EMBL" id="LQZT01000001">
    <property type="protein sequence ID" value="OCW59665.1"/>
    <property type="molecule type" value="Genomic_DNA"/>
</dbReference>
<dbReference type="GO" id="GO:0006646">
    <property type="term" value="P:phosphatidylethanolamine biosynthetic process"/>
    <property type="evidence" value="ECO:0007669"/>
    <property type="project" value="TreeGrafter"/>
</dbReference>
<reference evidence="2 3" key="1">
    <citation type="submission" date="2015-12" db="EMBL/GenBank/DDBJ databases">
        <authorList>
            <person name="Shamseldin A."/>
            <person name="Moawad H."/>
            <person name="Abd El-Rahim W.M."/>
            <person name="Sadowsky M.J."/>
        </authorList>
    </citation>
    <scope>NUCLEOTIDE SEQUENCE [LARGE SCALE GENOMIC DNA]</scope>
    <source>
        <strain evidence="2 3">JC234</strain>
    </source>
</reference>
<organism evidence="2 3">
    <name type="scientific">Hoeflea olei</name>
    <dbReference type="NCBI Taxonomy" id="1480615"/>
    <lineage>
        <taxon>Bacteria</taxon>
        <taxon>Pseudomonadati</taxon>
        <taxon>Pseudomonadota</taxon>
        <taxon>Alphaproteobacteria</taxon>
        <taxon>Hyphomicrobiales</taxon>
        <taxon>Rhizobiaceae</taxon>
        <taxon>Hoeflea</taxon>
    </lineage>
</organism>
<name>A0A1C1Z1Q2_9HYPH</name>
<dbReference type="Pfam" id="PF01636">
    <property type="entry name" value="APH"/>
    <property type="match status" value="1"/>
</dbReference>
<protein>
    <submittedName>
        <fullName evidence="2">Choline kinase</fullName>
    </submittedName>
</protein>
<keyword evidence="3" id="KW-1185">Reference proteome</keyword>
<dbReference type="GO" id="GO:0004305">
    <property type="term" value="F:ethanolamine kinase activity"/>
    <property type="evidence" value="ECO:0007669"/>
    <property type="project" value="TreeGrafter"/>
</dbReference>
<dbReference type="Gene3D" id="3.30.200.20">
    <property type="entry name" value="Phosphorylase Kinase, domain 1"/>
    <property type="match status" value="1"/>
</dbReference>
<keyword evidence="2" id="KW-0808">Transferase</keyword>
<dbReference type="PANTHER" id="PTHR22603:SF66">
    <property type="entry name" value="ETHANOLAMINE KINASE"/>
    <property type="match status" value="1"/>
</dbReference>
<keyword evidence="2" id="KW-0418">Kinase</keyword>
<gene>
    <name evidence="2" type="ORF">AWJ14_10585</name>
</gene>
<dbReference type="Proteomes" id="UP000094795">
    <property type="component" value="Unassembled WGS sequence"/>
</dbReference>
<dbReference type="SUPFAM" id="SSF56112">
    <property type="entry name" value="Protein kinase-like (PK-like)"/>
    <property type="match status" value="1"/>
</dbReference>
<accession>A0A1C1Z1Q2</accession>
<feature type="domain" description="Aminoglycoside phosphotransferase" evidence="1">
    <location>
        <begin position="30"/>
        <end position="238"/>
    </location>
</feature>
<evidence type="ECO:0000259" key="1">
    <source>
        <dbReference type="Pfam" id="PF01636"/>
    </source>
</evidence>
<evidence type="ECO:0000313" key="3">
    <source>
        <dbReference type="Proteomes" id="UP000094795"/>
    </source>
</evidence>
<dbReference type="Gene3D" id="3.90.1200.10">
    <property type="match status" value="1"/>
</dbReference>
<dbReference type="GO" id="GO:0005737">
    <property type="term" value="C:cytoplasm"/>
    <property type="evidence" value="ECO:0007669"/>
    <property type="project" value="TreeGrafter"/>
</dbReference>